<organism evidence="7 8">
    <name type="scientific">Chryseolinea lacunae</name>
    <dbReference type="NCBI Taxonomy" id="2801331"/>
    <lineage>
        <taxon>Bacteria</taxon>
        <taxon>Pseudomonadati</taxon>
        <taxon>Bacteroidota</taxon>
        <taxon>Cytophagia</taxon>
        <taxon>Cytophagales</taxon>
        <taxon>Fulvivirgaceae</taxon>
        <taxon>Chryseolinea</taxon>
    </lineage>
</organism>
<dbReference type="InterPro" id="IPR036388">
    <property type="entry name" value="WH-like_DNA-bd_sf"/>
</dbReference>
<dbReference type="SMART" id="SM00345">
    <property type="entry name" value="HTH_GNTR"/>
    <property type="match status" value="1"/>
</dbReference>
<evidence type="ECO:0000256" key="5">
    <source>
        <dbReference type="ARBA" id="ARBA00023163"/>
    </source>
</evidence>
<dbReference type="CDD" id="cd00609">
    <property type="entry name" value="AAT_like"/>
    <property type="match status" value="1"/>
</dbReference>
<dbReference type="InterPro" id="IPR015421">
    <property type="entry name" value="PyrdxlP-dep_Trfase_major"/>
</dbReference>
<keyword evidence="4" id="KW-0238">DNA-binding</keyword>
<keyword evidence="7" id="KW-0032">Aminotransferase</keyword>
<gene>
    <name evidence="7" type="ORF">JI741_03900</name>
</gene>
<feature type="domain" description="HTH gntR-type" evidence="6">
    <location>
        <begin position="16"/>
        <end position="84"/>
    </location>
</feature>
<keyword evidence="3" id="KW-0805">Transcription regulation</keyword>
<keyword evidence="7" id="KW-0808">Transferase</keyword>
<dbReference type="Gene3D" id="1.10.10.10">
    <property type="entry name" value="Winged helix-like DNA-binding domain superfamily/Winged helix DNA-binding domain"/>
    <property type="match status" value="1"/>
</dbReference>
<comment type="similarity">
    <text evidence="1">In the C-terminal section; belongs to the class-I pyridoxal-phosphate-dependent aminotransferase family.</text>
</comment>
<accession>A0ABS1KLJ4</accession>
<dbReference type="PANTHER" id="PTHR46577">
    <property type="entry name" value="HTH-TYPE TRANSCRIPTIONAL REGULATORY PROTEIN GABR"/>
    <property type="match status" value="1"/>
</dbReference>
<sequence>MNVFRELITIDKHQDVPVYLQISNAIIHNIRRGTLRRGMKLPGSRELAGLLSIHRKTMLAAYDELMAQGWIEMIPRKGTFVVRDLPDIKPKKIKAGEDVGQYPTKTLFAIDEKSIVHFPQGNFPDPNILCINDGFPDIRLAPTELFLREFRSLARLRAYKKYYQYGSAKGPTYLRETLAPYLSDTRGLPITPANVLVTKGAQMGIYLTARLLIKPGDNVVVGEPSYFAATRTFQHVGAQILRVPVDENGMDVEALERLCKKKRIRLIYVIPHHHHPTTVTLPPDRRIRLLELAAHYKFAIIEDDYDYDFHYASNPILPMASLDHHGNVIYIGTLSKTLAPSIRVGFMVAPENFINAAAHLRRAMDWQGDSMMEVAIAELYRNGVMGRHIKKVVKIYHERRDHFCQLMKDSLGEKVTFKIPDGGMSIWTTFNSGKLTQIAEKAAKKGLVFADGTLYNTHKTDYNASRMGFASLQLKEQEKAIAILSEVLS</sequence>
<dbReference type="PANTHER" id="PTHR46577:SF2">
    <property type="entry name" value="TRANSCRIPTIONAL REGULATORY PROTEIN"/>
    <property type="match status" value="1"/>
</dbReference>
<dbReference type="InterPro" id="IPR051446">
    <property type="entry name" value="HTH_trans_reg/aminotransferase"/>
</dbReference>
<keyword evidence="5" id="KW-0804">Transcription</keyword>
<dbReference type="PROSITE" id="PS50949">
    <property type="entry name" value="HTH_GNTR"/>
    <property type="match status" value="1"/>
</dbReference>
<evidence type="ECO:0000256" key="3">
    <source>
        <dbReference type="ARBA" id="ARBA00023015"/>
    </source>
</evidence>
<dbReference type="GO" id="GO:0008483">
    <property type="term" value="F:transaminase activity"/>
    <property type="evidence" value="ECO:0007669"/>
    <property type="project" value="UniProtKB-KW"/>
</dbReference>
<dbReference type="InterPro" id="IPR036390">
    <property type="entry name" value="WH_DNA-bd_sf"/>
</dbReference>
<dbReference type="Pfam" id="PF00155">
    <property type="entry name" value="Aminotran_1_2"/>
    <property type="match status" value="1"/>
</dbReference>
<dbReference type="SUPFAM" id="SSF53383">
    <property type="entry name" value="PLP-dependent transferases"/>
    <property type="match status" value="1"/>
</dbReference>
<evidence type="ECO:0000313" key="8">
    <source>
        <dbReference type="Proteomes" id="UP000613030"/>
    </source>
</evidence>
<dbReference type="RefSeq" id="WP_202007564.1">
    <property type="nucleotide sequence ID" value="NZ_JAERRB010000001.1"/>
</dbReference>
<keyword evidence="8" id="KW-1185">Reference proteome</keyword>
<dbReference type="SUPFAM" id="SSF46785">
    <property type="entry name" value="Winged helix' DNA-binding domain"/>
    <property type="match status" value="1"/>
</dbReference>
<evidence type="ECO:0000313" key="7">
    <source>
        <dbReference type="EMBL" id="MBL0740343.1"/>
    </source>
</evidence>
<dbReference type="EMBL" id="JAERRB010000001">
    <property type="protein sequence ID" value="MBL0740343.1"/>
    <property type="molecule type" value="Genomic_DNA"/>
</dbReference>
<evidence type="ECO:0000259" key="6">
    <source>
        <dbReference type="PROSITE" id="PS50949"/>
    </source>
</evidence>
<dbReference type="InterPro" id="IPR000524">
    <property type="entry name" value="Tscrpt_reg_HTH_GntR"/>
</dbReference>
<protein>
    <submittedName>
        <fullName evidence="7">PLP-dependent aminotransferase family protein</fullName>
    </submittedName>
</protein>
<keyword evidence="2" id="KW-0663">Pyridoxal phosphate</keyword>
<dbReference type="InterPro" id="IPR004839">
    <property type="entry name" value="Aminotransferase_I/II_large"/>
</dbReference>
<evidence type="ECO:0000256" key="4">
    <source>
        <dbReference type="ARBA" id="ARBA00023125"/>
    </source>
</evidence>
<reference evidence="7 8" key="1">
    <citation type="submission" date="2021-01" db="EMBL/GenBank/DDBJ databases">
        <title>Chryseolinea sp. Jin1 Genome sequencing and assembly.</title>
        <authorList>
            <person name="Kim I."/>
        </authorList>
    </citation>
    <scope>NUCLEOTIDE SEQUENCE [LARGE SCALE GENOMIC DNA]</scope>
    <source>
        <strain evidence="7 8">Jin1</strain>
    </source>
</reference>
<dbReference type="Pfam" id="PF00392">
    <property type="entry name" value="GntR"/>
    <property type="match status" value="1"/>
</dbReference>
<dbReference type="CDD" id="cd07377">
    <property type="entry name" value="WHTH_GntR"/>
    <property type="match status" value="1"/>
</dbReference>
<evidence type="ECO:0000256" key="1">
    <source>
        <dbReference type="ARBA" id="ARBA00005384"/>
    </source>
</evidence>
<proteinExistence type="inferred from homology"/>
<evidence type="ECO:0000256" key="2">
    <source>
        <dbReference type="ARBA" id="ARBA00022898"/>
    </source>
</evidence>
<dbReference type="Gene3D" id="3.40.640.10">
    <property type="entry name" value="Type I PLP-dependent aspartate aminotransferase-like (Major domain)"/>
    <property type="match status" value="1"/>
</dbReference>
<dbReference type="Proteomes" id="UP000613030">
    <property type="component" value="Unassembled WGS sequence"/>
</dbReference>
<dbReference type="InterPro" id="IPR015424">
    <property type="entry name" value="PyrdxlP-dep_Trfase"/>
</dbReference>
<comment type="caution">
    <text evidence="7">The sequence shown here is derived from an EMBL/GenBank/DDBJ whole genome shotgun (WGS) entry which is preliminary data.</text>
</comment>
<name>A0ABS1KLJ4_9BACT</name>